<sequence length="450" mass="51190">MELKHEGFSIREYVSRIRSASAVKCWPFDEATGEGSIQSLLPPITVKKFIWWLDDIQESSINFDEGVKVKCSRSKAKHLKKRSISKIDASKLEFNWGMKGKRKRTKKMKKKKEIIVLEKLNDKTKKVIRGNDKDKCFGFNLQYEKKAIANSNLSYSRKSEENDICDHVSVHKNKPRSPEEKRDDQVNSISLIQKNIALGLKTNPSLPFENLNNMSHGMNRGSQETRNLLDMSPKETPRHPNCIFPPGFSRMSHDYVTLPLNSRGEFIALSSTTNRQTSIDLVKTDHGNGNIPSSTMRLMGKEFTVGGKVSQGDGHIWKDELRFSNGLMEKSRDYFLFPSEVTNNYGIGTTYPYYRPHNNNKSFQFRDSCSFVSSSDIRQLINKQSLPRAPISAIRFPFMHPDLEQHAQSDSSGTHLGNGSLLFDAAQKMGSMGNFQTHDNLGCTHRPLMM</sequence>
<organism evidence="2 3">
    <name type="scientific">Castilleja foliolosa</name>
    <dbReference type="NCBI Taxonomy" id="1961234"/>
    <lineage>
        <taxon>Eukaryota</taxon>
        <taxon>Viridiplantae</taxon>
        <taxon>Streptophyta</taxon>
        <taxon>Embryophyta</taxon>
        <taxon>Tracheophyta</taxon>
        <taxon>Spermatophyta</taxon>
        <taxon>Magnoliopsida</taxon>
        <taxon>eudicotyledons</taxon>
        <taxon>Gunneridae</taxon>
        <taxon>Pentapetalae</taxon>
        <taxon>asterids</taxon>
        <taxon>lamiids</taxon>
        <taxon>Lamiales</taxon>
        <taxon>Orobanchaceae</taxon>
        <taxon>Pedicularideae</taxon>
        <taxon>Castillejinae</taxon>
        <taxon>Castilleja</taxon>
    </lineage>
</organism>
<reference evidence="3" key="1">
    <citation type="journal article" date="2024" name="IScience">
        <title>Strigolactones Initiate the Formation of Haustorium-like Structures in Castilleja.</title>
        <authorList>
            <person name="Buerger M."/>
            <person name="Peterson D."/>
            <person name="Chory J."/>
        </authorList>
    </citation>
    <scope>NUCLEOTIDE SEQUENCE [LARGE SCALE GENOMIC DNA]</scope>
</reference>
<accession>A0ABD3D9M5</accession>
<feature type="region of interest" description="Disordered" evidence="1">
    <location>
        <begin position="166"/>
        <end position="186"/>
    </location>
</feature>
<dbReference type="PANTHER" id="PTHR36892">
    <property type="entry name" value="OS01G0201800 PROTEIN"/>
    <property type="match status" value="1"/>
</dbReference>
<evidence type="ECO:0000313" key="2">
    <source>
        <dbReference type="EMBL" id="KAL3638281.1"/>
    </source>
</evidence>
<comment type="caution">
    <text evidence="2">The sequence shown here is derived from an EMBL/GenBank/DDBJ whole genome shotgun (WGS) entry which is preliminary data.</text>
</comment>
<evidence type="ECO:0000313" key="3">
    <source>
        <dbReference type="Proteomes" id="UP001632038"/>
    </source>
</evidence>
<protein>
    <submittedName>
        <fullName evidence="2">Uncharacterized protein</fullName>
    </submittedName>
</protein>
<evidence type="ECO:0000256" key="1">
    <source>
        <dbReference type="SAM" id="MobiDB-lite"/>
    </source>
</evidence>
<dbReference type="Proteomes" id="UP001632038">
    <property type="component" value="Unassembled WGS sequence"/>
</dbReference>
<keyword evidence="3" id="KW-1185">Reference proteome</keyword>
<dbReference type="PANTHER" id="PTHR36892:SF1">
    <property type="entry name" value="OS05G0518200 PROTEIN"/>
    <property type="match status" value="1"/>
</dbReference>
<dbReference type="AlphaFoldDB" id="A0ABD3D9M5"/>
<feature type="compositionally biased region" description="Basic and acidic residues" evidence="1">
    <location>
        <begin position="176"/>
        <end position="185"/>
    </location>
</feature>
<gene>
    <name evidence="2" type="ORF">CASFOL_017652</name>
</gene>
<proteinExistence type="predicted"/>
<dbReference type="EMBL" id="JAVIJP010000019">
    <property type="protein sequence ID" value="KAL3638281.1"/>
    <property type="molecule type" value="Genomic_DNA"/>
</dbReference>
<name>A0ABD3D9M5_9LAMI</name>